<evidence type="ECO:0000256" key="6">
    <source>
        <dbReference type="SAM" id="MobiDB-lite"/>
    </source>
</evidence>
<organism evidence="9 10">
    <name type="scientific">Marinobacter salinus</name>
    <dbReference type="NCBI Taxonomy" id="1874317"/>
    <lineage>
        <taxon>Bacteria</taxon>
        <taxon>Pseudomonadati</taxon>
        <taxon>Pseudomonadota</taxon>
        <taxon>Gammaproteobacteria</taxon>
        <taxon>Pseudomonadales</taxon>
        <taxon>Marinobacteraceae</taxon>
        <taxon>Marinobacter</taxon>
    </lineage>
</organism>
<keyword evidence="4" id="KW-0233">DNA recombination</keyword>
<evidence type="ECO:0000259" key="7">
    <source>
        <dbReference type="PROSITE" id="PS51898"/>
    </source>
</evidence>
<keyword evidence="2" id="KW-0229">DNA integration</keyword>
<dbReference type="Gene3D" id="3.30.160.390">
    <property type="entry name" value="Integrase, DNA-binding domain"/>
    <property type="match status" value="1"/>
</dbReference>
<protein>
    <recommendedName>
        <fullName evidence="11">Integrase</fullName>
    </recommendedName>
</protein>
<evidence type="ECO:0008006" key="11">
    <source>
        <dbReference type="Google" id="ProtNLM"/>
    </source>
</evidence>
<dbReference type="AlphaFoldDB" id="A0A1D9GQP1"/>
<evidence type="ECO:0000256" key="5">
    <source>
        <dbReference type="PROSITE-ProRule" id="PRU01248"/>
    </source>
</evidence>
<evidence type="ECO:0000256" key="2">
    <source>
        <dbReference type="ARBA" id="ARBA00022908"/>
    </source>
</evidence>
<evidence type="ECO:0000313" key="10">
    <source>
        <dbReference type="Proteomes" id="UP000177445"/>
    </source>
</evidence>
<dbReference type="OrthoDB" id="9795573at2"/>
<sequence>MARQLNKLSANEVKNAKDSGKMRKLADGGGLTLVIKGESKYWWLRYRFAGNEKTLSLGSYPQISLAAARKARDDARALLQQKIDPSAHKRQESTQRASDGENTFRTLCEDWYQQKHSVEVTEAHAVRNWRRLEIYTFPLLAGRPIRSIQPVDVLQALDAIVKKGNTETAHRVKTLISLVFRYAVATSRVDSDVTRDLTGYLPNTQVKHQHALVRPDEVSQLLKDIHAYQGHFATSAALRLSPLVFTRPGDTRQMLWEQIDFDKAQWELPSTKNGAPLIVPLSRQAVAILKEVEPVTAHRSRYVFPNARDAKRPMSNVAIKAALDRMGYGGKMTAHGFRAMARTLLQEELKYPVDLIEMQLAHRVADMHGRAYNRTEFIDDRKEMMQAWADYLDDLRHPPDSTH</sequence>
<dbReference type="SUPFAM" id="SSF56349">
    <property type="entry name" value="DNA breaking-rejoining enzymes"/>
    <property type="match status" value="1"/>
</dbReference>
<evidence type="ECO:0000256" key="3">
    <source>
        <dbReference type="ARBA" id="ARBA00023125"/>
    </source>
</evidence>
<dbReference type="InterPro" id="IPR025166">
    <property type="entry name" value="Integrase_DNA_bind_dom"/>
</dbReference>
<dbReference type="InterPro" id="IPR011010">
    <property type="entry name" value="DNA_brk_join_enz"/>
</dbReference>
<accession>A0A1D9GQP1</accession>
<reference evidence="9 10" key="1">
    <citation type="submission" date="2016-10" db="EMBL/GenBank/DDBJ databases">
        <title>Marinobacter salinus sp. nov., a moderately halophilic bacterium isolated from a tidal flat environment.</title>
        <authorList>
            <person name="Park S.-J."/>
        </authorList>
    </citation>
    <scope>NUCLEOTIDE SEQUENCE [LARGE SCALE GENOMIC DNA]</scope>
    <source>
        <strain evidence="9 10">Hb8</strain>
    </source>
</reference>
<dbReference type="Pfam" id="PF22022">
    <property type="entry name" value="Phage_int_M"/>
    <property type="match status" value="1"/>
</dbReference>
<dbReference type="RefSeq" id="WP_070973192.1">
    <property type="nucleotide sequence ID" value="NZ_CP017715.1"/>
</dbReference>
<dbReference type="InterPro" id="IPR038488">
    <property type="entry name" value="Integrase_DNA-bd_sf"/>
</dbReference>
<name>A0A1D9GQP1_9GAMM</name>
<dbReference type="STRING" id="1874317.BKP64_18185"/>
<dbReference type="InterPro" id="IPR002104">
    <property type="entry name" value="Integrase_catalytic"/>
</dbReference>
<dbReference type="PANTHER" id="PTHR30629:SF2">
    <property type="entry name" value="PROPHAGE INTEGRASE INTS-RELATED"/>
    <property type="match status" value="1"/>
</dbReference>
<dbReference type="GO" id="GO:0003677">
    <property type="term" value="F:DNA binding"/>
    <property type="evidence" value="ECO:0007669"/>
    <property type="project" value="UniProtKB-UniRule"/>
</dbReference>
<feature type="region of interest" description="Disordered" evidence="6">
    <location>
        <begin position="81"/>
        <end position="101"/>
    </location>
</feature>
<evidence type="ECO:0000259" key="8">
    <source>
        <dbReference type="PROSITE" id="PS51900"/>
    </source>
</evidence>
<dbReference type="InterPro" id="IPR053876">
    <property type="entry name" value="Phage_int_M"/>
</dbReference>
<proteinExistence type="inferred from homology"/>
<dbReference type="InterPro" id="IPR050808">
    <property type="entry name" value="Phage_Integrase"/>
</dbReference>
<evidence type="ECO:0000256" key="1">
    <source>
        <dbReference type="ARBA" id="ARBA00008857"/>
    </source>
</evidence>
<dbReference type="KEGG" id="msq:BKP64_18185"/>
<dbReference type="PROSITE" id="PS51900">
    <property type="entry name" value="CB"/>
    <property type="match status" value="1"/>
</dbReference>
<dbReference type="GO" id="GO:0006310">
    <property type="term" value="P:DNA recombination"/>
    <property type="evidence" value="ECO:0007669"/>
    <property type="project" value="UniProtKB-KW"/>
</dbReference>
<dbReference type="Pfam" id="PF00589">
    <property type="entry name" value="Phage_integrase"/>
    <property type="match status" value="1"/>
</dbReference>
<evidence type="ECO:0000313" key="9">
    <source>
        <dbReference type="EMBL" id="AOY89938.1"/>
    </source>
</evidence>
<feature type="region of interest" description="Disordered" evidence="6">
    <location>
        <begin position="1"/>
        <end position="21"/>
    </location>
</feature>
<dbReference type="EMBL" id="CP017715">
    <property type="protein sequence ID" value="AOY89938.1"/>
    <property type="molecule type" value="Genomic_DNA"/>
</dbReference>
<evidence type="ECO:0000256" key="4">
    <source>
        <dbReference type="ARBA" id="ARBA00023172"/>
    </source>
</evidence>
<dbReference type="Gene3D" id="1.10.150.130">
    <property type="match status" value="1"/>
</dbReference>
<comment type="similarity">
    <text evidence="1">Belongs to the 'phage' integrase family.</text>
</comment>
<dbReference type="InterPro" id="IPR044068">
    <property type="entry name" value="CB"/>
</dbReference>
<dbReference type="PROSITE" id="PS51898">
    <property type="entry name" value="TYR_RECOMBINASE"/>
    <property type="match status" value="1"/>
</dbReference>
<dbReference type="InterPro" id="IPR013762">
    <property type="entry name" value="Integrase-like_cat_sf"/>
</dbReference>
<dbReference type="Gene3D" id="1.10.443.10">
    <property type="entry name" value="Intergrase catalytic core"/>
    <property type="match status" value="1"/>
</dbReference>
<dbReference type="Pfam" id="PF13356">
    <property type="entry name" value="Arm-DNA-bind_3"/>
    <property type="match status" value="1"/>
</dbReference>
<keyword evidence="3 5" id="KW-0238">DNA-binding</keyword>
<dbReference type="GO" id="GO:0015074">
    <property type="term" value="P:DNA integration"/>
    <property type="evidence" value="ECO:0007669"/>
    <property type="project" value="UniProtKB-KW"/>
</dbReference>
<dbReference type="Proteomes" id="UP000177445">
    <property type="component" value="Chromosome"/>
</dbReference>
<dbReference type="InterPro" id="IPR010998">
    <property type="entry name" value="Integrase_recombinase_N"/>
</dbReference>
<feature type="domain" description="Tyr recombinase" evidence="7">
    <location>
        <begin position="207"/>
        <end position="385"/>
    </location>
</feature>
<gene>
    <name evidence="9" type="ORF">BKP64_18185</name>
</gene>
<feature type="domain" description="Core-binding (CB)" evidence="8">
    <location>
        <begin position="102"/>
        <end position="184"/>
    </location>
</feature>
<dbReference type="PANTHER" id="PTHR30629">
    <property type="entry name" value="PROPHAGE INTEGRASE"/>
    <property type="match status" value="1"/>
</dbReference>
<keyword evidence="10" id="KW-1185">Reference proteome</keyword>
<dbReference type="CDD" id="cd00801">
    <property type="entry name" value="INT_P4_C"/>
    <property type="match status" value="1"/>
</dbReference>